<dbReference type="InterPro" id="IPR035906">
    <property type="entry name" value="MetI-like_sf"/>
</dbReference>
<dbReference type="SUPFAM" id="SSF161098">
    <property type="entry name" value="MetI-like"/>
    <property type="match status" value="1"/>
</dbReference>
<sequence length="280" mass="31310">MSDVKRIRIGQWTTYIFISLLAVFWAIPVILVVMNASKSLADFSAGNIWAFPKTFQLGLNMMDALRMGSLGNGLMNSLSYGVLGSGIAIFLAAMAAFGIVILRLKGGFYWFLLIYSGTIFPFQMYLVPLFKGYQKLGLYDTFGGMLLFYIAITIPFCVFLLRNYMTTLPYEIVEAAQLDGFHSFGIFTRIIGPLLLPPISVLFLFQFTWIWNDLVFGMTLSRSETVRPVMTGLATMQGIYFRSGVTTLLAGIVLTSLPTVLLFFVLQRNFIKGMLLSVKS</sequence>
<feature type="transmembrane region" description="Helical" evidence="7">
    <location>
        <begin position="78"/>
        <end position="101"/>
    </location>
</feature>
<dbReference type="InterPro" id="IPR000515">
    <property type="entry name" value="MetI-like"/>
</dbReference>
<evidence type="ECO:0000256" key="7">
    <source>
        <dbReference type="RuleBase" id="RU363032"/>
    </source>
</evidence>
<dbReference type="CDD" id="cd06261">
    <property type="entry name" value="TM_PBP2"/>
    <property type="match status" value="1"/>
</dbReference>
<dbReference type="Gene3D" id="1.10.3720.10">
    <property type="entry name" value="MetI-like"/>
    <property type="match status" value="1"/>
</dbReference>
<dbReference type="PROSITE" id="PS50928">
    <property type="entry name" value="ABC_TM1"/>
    <property type="match status" value="1"/>
</dbReference>
<comment type="caution">
    <text evidence="9">The sequence shown here is derived from an EMBL/GenBank/DDBJ whole genome shotgun (WGS) entry which is preliminary data.</text>
</comment>
<evidence type="ECO:0000256" key="4">
    <source>
        <dbReference type="ARBA" id="ARBA00022692"/>
    </source>
</evidence>
<dbReference type="Proteomes" id="UP000616779">
    <property type="component" value="Unassembled WGS sequence"/>
</dbReference>
<dbReference type="PANTHER" id="PTHR43744:SF12">
    <property type="entry name" value="ABC TRANSPORTER PERMEASE PROTEIN MG189-RELATED"/>
    <property type="match status" value="1"/>
</dbReference>
<keyword evidence="4 7" id="KW-0812">Transmembrane</keyword>
<name>A0ABX1XRY9_9BACL</name>
<feature type="transmembrane region" description="Helical" evidence="7">
    <location>
        <begin position="12"/>
        <end position="34"/>
    </location>
</feature>
<accession>A0ABX1XRY9</accession>
<feature type="domain" description="ABC transmembrane type-1" evidence="8">
    <location>
        <begin position="74"/>
        <end position="266"/>
    </location>
</feature>
<gene>
    <name evidence="9" type="ORF">GC098_07410</name>
</gene>
<dbReference type="Pfam" id="PF00528">
    <property type="entry name" value="BPD_transp_1"/>
    <property type="match status" value="1"/>
</dbReference>
<keyword evidence="5 7" id="KW-1133">Transmembrane helix</keyword>
<evidence type="ECO:0000313" key="10">
    <source>
        <dbReference type="Proteomes" id="UP000616779"/>
    </source>
</evidence>
<proteinExistence type="inferred from homology"/>
<evidence type="ECO:0000256" key="5">
    <source>
        <dbReference type="ARBA" id="ARBA00022989"/>
    </source>
</evidence>
<protein>
    <submittedName>
        <fullName evidence="9">ABC transporter permease subunit</fullName>
    </submittedName>
</protein>
<evidence type="ECO:0000256" key="2">
    <source>
        <dbReference type="ARBA" id="ARBA00022448"/>
    </source>
</evidence>
<keyword evidence="6 7" id="KW-0472">Membrane</keyword>
<feature type="transmembrane region" description="Helical" evidence="7">
    <location>
        <begin position="239"/>
        <end position="266"/>
    </location>
</feature>
<reference evidence="9 10" key="1">
    <citation type="submission" date="2019-10" db="EMBL/GenBank/DDBJ databases">
        <title>Description of Paenibacillus terrestris sp. nov.</title>
        <authorList>
            <person name="Carlier A."/>
            <person name="Qi S."/>
        </authorList>
    </citation>
    <scope>NUCLEOTIDE SEQUENCE [LARGE SCALE GENOMIC DNA]</scope>
    <source>
        <strain evidence="9 10">LMG 31458</strain>
    </source>
</reference>
<feature type="transmembrane region" description="Helical" evidence="7">
    <location>
        <begin position="108"/>
        <end position="126"/>
    </location>
</feature>
<keyword evidence="10" id="KW-1185">Reference proteome</keyword>
<feature type="transmembrane region" description="Helical" evidence="7">
    <location>
        <begin position="146"/>
        <end position="165"/>
    </location>
</feature>
<dbReference type="PANTHER" id="PTHR43744">
    <property type="entry name" value="ABC TRANSPORTER PERMEASE PROTEIN MG189-RELATED-RELATED"/>
    <property type="match status" value="1"/>
</dbReference>
<keyword evidence="3" id="KW-1003">Cell membrane</keyword>
<organism evidence="9 10">
    <name type="scientific">Paenibacillus phytorum</name>
    <dbReference type="NCBI Taxonomy" id="2654977"/>
    <lineage>
        <taxon>Bacteria</taxon>
        <taxon>Bacillati</taxon>
        <taxon>Bacillota</taxon>
        <taxon>Bacilli</taxon>
        <taxon>Bacillales</taxon>
        <taxon>Paenibacillaceae</taxon>
        <taxon>Paenibacillus</taxon>
    </lineage>
</organism>
<comment type="similarity">
    <text evidence="7">Belongs to the binding-protein-dependent transport system permease family.</text>
</comment>
<feature type="transmembrane region" description="Helical" evidence="7">
    <location>
        <begin position="186"/>
        <end position="211"/>
    </location>
</feature>
<evidence type="ECO:0000259" key="8">
    <source>
        <dbReference type="PROSITE" id="PS50928"/>
    </source>
</evidence>
<evidence type="ECO:0000256" key="3">
    <source>
        <dbReference type="ARBA" id="ARBA00022475"/>
    </source>
</evidence>
<dbReference type="EMBL" id="WHOA01000048">
    <property type="protein sequence ID" value="NOU71252.1"/>
    <property type="molecule type" value="Genomic_DNA"/>
</dbReference>
<evidence type="ECO:0000313" key="9">
    <source>
        <dbReference type="EMBL" id="NOU71252.1"/>
    </source>
</evidence>
<keyword evidence="2 7" id="KW-0813">Transport</keyword>
<comment type="subcellular location">
    <subcellularLocation>
        <location evidence="1 7">Cell membrane</location>
        <topology evidence="1 7">Multi-pass membrane protein</topology>
    </subcellularLocation>
</comment>
<evidence type="ECO:0000256" key="1">
    <source>
        <dbReference type="ARBA" id="ARBA00004651"/>
    </source>
</evidence>
<evidence type="ECO:0000256" key="6">
    <source>
        <dbReference type="ARBA" id="ARBA00023136"/>
    </source>
</evidence>